<feature type="compositionally biased region" description="Low complexity" evidence="1">
    <location>
        <begin position="53"/>
        <end position="66"/>
    </location>
</feature>
<feature type="compositionally biased region" description="Basic residues" evidence="1">
    <location>
        <begin position="453"/>
        <end position="464"/>
    </location>
</feature>
<reference evidence="2" key="1">
    <citation type="submission" date="2021-12" db="EMBL/GenBank/DDBJ databases">
        <authorList>
            <person name="Zaccaron A."/>
            <person name="Stergiopoulos I."/>
        </authorList>
    </citation>
    <scope>NUCLEOTIDE SEQUENCE</scope>
    <source>
        <strain evidence="2">Race5_Kim</strain>
    </source>
</reference>
<dbReference type="KEGG" id="ffu:CLAFUR5_12489"/>
<accession>A0A9Q8UUE3</accession>
<name>A0A9Q8UUE3_PASFU</name>
<dbReference type="GeneID" id="71992367"/>
<sequence>MLLALEDPTQAYTSTRTMQGGRYHPLNKKQHLADGFVVGSPPRSPPRGKLRDNASNSGHHSANSHAWTSLTERDHGRSVTQVRNHRRSSAVGIEVDEHLRRRSLPKDSAQSESALFQGRLEAFLETCVELVVHDQIAKVVTKHVKTSLNSHVAQKETCCDDLAHLEEDLETLKVCQRDLEMEKARVFQRATGGSISDLADVDERQGYCPASPSAQLRKDSTQHDRFDNYQAAQDCPVQCAAVLVVSALSSVFYQRPSSAFDGPPASPLDDIPVDRYRFTDGSSSGHGGIGSSDDITRKSELMRRPLGEHLFLPGVQIDKNATIEQALADARFMNQLLPSHAMEEQHDSAHIIDRLLRLIAEVEVDIRALRRKSKLELSDLEHKILRASAYQSGKLIESLTSFDSKLRERQNAAWCGLIETASTEAGCNPTAALQSTLCPAGVRRAASAAQPVRFRKDHHTRPRRSKPDRQHSDSAMAVCGLESMSL</sequence>
<reference evidence="2" key="2">
    <citation type="journal article" date="2022" name="Microb. Genom.">
        <title>A chromosome-scale genome assembly of the tomato pathogen Cladosporium fulvum reveals a compartmentalized genome architecture and the presence of a dispensable chromosome.</title>
        <authorList>
            <person name="Zaccaron A.Z."/>
            <person name="Chen L.H."/>
            <person name="Samaras A."/>
            <person name="Stergiopoulos I."/>
        </authorList>
    </citation>
    <scope>NUCLEOTIDE SEQUENCE</scope>
    <source>
        <strain evidence="2">Race5_Kim</strain>
    </source>
</reference>
<dbReference type="Proteomes" id="UP000756132">
    <property type="component" value="Chromosome 10"/>
</dbReference>
<dbReference type="EMBL" id="CP090172">
    <property type="protein sequence ID" value="UJO22808.1"/>
    <property type="molecule type" value="Genomic_DNA"/>
</dbReference>
<evidence type="ECO:0000256" key="1">
    <source>
        <dbReference type="SAM" id="MobiDB-lite"/>
    </source>
</evidence>
<organism evidence="2 3">
    <name type="scientific">Passalora fulva</name>
    <name type="common">Tomato leaf mold</name>
    <name type="synonym">Cladosporium fulvum</name>
    <dbReference type="NCBI Taxonomy" id="5499"/>
    <lineage>
        <taxon>Eukaryota</taxon>
        <taxon>Fungi</taxon>
        <taxon>Dikarya</taxon>
        <taxon>Ascomycota</taxon>
        <taxon>Pezizomycotina</taxon>
        <taxon>Dothideomycetes</taxon>
        <taxon>Dothideomycetidae</taxon>
        <taxon>Mycosphaerellales</taxon>
        <taxon>Mycosphaerellaceae</taxon>
        <taxon>Fulvia</taxon>
    </lineage>
</organism>
<feature type="region of interest" description="Disordered" evidence="1">
    <location>
        <begin position="1"/>
        <end position="23"/>
    </location>
</feature>
<protein>
    <submittedName>
        <fullName evidence="2">Uncharacterized protein</fullName>
    </submittedName>
</protein>
<dbReference type="AlphaFoldDB" id="A0A9Q8UUE3"/>
<feature type="region of interest" description="Disordered" evidence="1">
    <location>
        <begin position="35"/>
        <end position="94"/>
    </location>
</feature>
<evidence type="ECO:0000313" key="2">
    <source>
        <dbReference type="EMBL" id="UJO22808.1"/>
    </source>
</evidence>
<dbReference type="RefSeq" id="XP_047767174.1">
    <property type="nucleotide sequence ID" value="XM_047911637.1"/>
</dbReference>
<proteinExistence type="predicted"/>
<keyword evidence="3" id="KW-1185">Reference proteome</keyword>
<dbReference type="OrthoDB" id="10577416at2759"/>
<gene>
    <name evidence="2" type="ORF">CLAFUR5_12489</name>
</gene>
<evidence type="ECO:0000313" key="3">
    <source>
        <dbReference type="Proteomes" id="UP000756132"/>
    </source>
</evidence>
<feature type="region of interest" description="Disordered" evidence="1">
    <location>
        <begin position="449"/>
        <end position="486"/>
    </location>
</feature>